<feature type="compositionally biased region" description="Basic and acidic residues" evidence="1">
    <location>
        <begin position="87"/>
        <end position="100"/>
    </location>
</feature>
<dbReference type="AlphaFoldDB" id="A0A0D8HGN9"/>
<sequence>MKKGRHRRYEEARMAKRAFVKPVVRCVECNGDSVRGHADWCMAASEEEQLLEEGELYSSGALDDDDDDDEDEEDEEDEDDDDDEYDRDVKGVHRIIDGRH</sequence>
<proteinExistence type="predicted"/>
<accession>A0A0D8HGN9</accession>
<dbReference type="STRING" id="1280514.AXFE_22100"/>
<dbReference type="RefSeq" id="WP_160291827.1">
    <property type="nucleotide sequence ID" value="NZ_JXYS01000070.1"/>
</dbReference>
<evidence type="ECO:0000313" key="3">
    <source>
        <dbReference type="Proteomes" id="UP000032360"/>
    </source>
</evidence>
<evidence type="ECO:0000313" key="2">
    <source>
        <dbReference type="EMBL" id="KJF16927.1"/>
    </source>
</evidence>
<feature type="region of interest" description="Disordered" evidence="1">
    <location>
        <begin position="53"/>
        <end position="100"/>
    </location>
</feature>
<dbReference type="OrthoDB" id="5245004at2"/>
<dbReference type="EMBL" id="JXYS01000070">
    <property type="protein sequence ID" value="KJF16927.1"/>
    <property type="molecule type" value="Genomic_DNA"/>
</dbReference>
<gene>
    <name evidence="2" type="ORF">AXFE_22100</name>
</gene>
<name>A0A0D8HGN9_9ACTN</name>
<keyword evidence="3" id="KW-1185">Reference proteome</keyword>
<dbReference type="Proteomes" id="UP000032360">
    <property type="component" value="Unassembled WGS sequence"/>
</dbReference>
<protein>
    <submittedName>
        <fullName evidence="2">Uncharacterized protein</fullName>
    </submittedName>
</protein>
<evidence type="ECO:0000256" key="1">
    <source>
        <dbReference type="SAM" id="MobiDB-lite"/>
    </source>
</evidence>
<organism evidence="2 3">
    <name type="scientific">Acidithrix ferrooxidans</name>
    <dbReference type="NCBI Taxonomy" id="1280514"/>
    <lineage>
        <taxon>Bacteria</taxon>
        <taxon>Bacillati</taxon>
        <taxon>Actinomycetota</taxon>
        <taxon>Acidimicrobiia</taxon>
        <taxon>Acidimicrobiales</taxon>
        <taxon>Acidimicrobiaceae</taxon>
        <taxon>Acidithrix</taxon>
    </lineage>
</organism>
<feature type="compositionally biased region" description="Acidic residues" evidence="1">
    <location>
        <begin position="62"/>
        <end position="86"/>
    </location>
</feature>
<comment type="caution">
    <text evidence="2">The sequence shown here is derived from an EMBL/GenBank/DDBJ whole genome shotgun (WGS) entry which is preliminary data.</text>
</comment>
<reference evidence="2 3" key="1">
    <citation type="submission" date="2015-01" db="EMBL/GenBank/DDBJ databases">
        <title>Draft genome of the acidophilic iron oxidizer Acidithrix ferrooxidans strain Py-F3.</title>
        <authorList>
            <person name="Poehlein A."/>
            <person name="Eisen S."/>
            <person name="Schloemann M."/>
            <person name="Johnson B.D."/>
            <person name="Daniel R."/>
            <person name="Muehling M."/>
        </authorList>
    </citation>
    <scope>NUCLEOTIDE SEQUENCE [LARGE SCALE GENOMIC DNA]</scope>
    <source>
        <strain evidence="2 3">Py-F3</strain>
    </source>
</reference>